<dbReference type="KEGG" id="fmr:Fuma_06477"/>
<keyword evidence="2" id="KW-0503">Monooxygenase</keyword>
<dbReference type="RefSeq" id="WP_077027777.1">
    <property type="nucleotide sequence ID" value="NZ_CP017641.1"/>
</dbReference>
<protein>
    <submittedName>
        <fullName evidence="3">Geranylgeranyl reductase family protein</fullName>
    </submittedName>
</protein>
<sequence length="491" mass="54446">MTGSVDVLILGSGFGGSLLSLILAKSGRRVAVIDRESHPRFAIGESSTPLADATLSMLAERYDLPDLKPLTKYGTWKREFPEVMCGAKRGFSYFGHKPQQAFDEAHQLLVAASTSNDSSDTHWLRSDMDHLFFQMAETEGVLQFQNAQYELLSSDSQWQAVSTRDGGEFHVTAPFVVDATGGSGAVLRHLGVANQTELLKTNSAAVFAHFQNVVPVEQMLSNAGLATNRHPFPCDSAAVHHVLDDGWMWQLRFDDDTVSAGFVVDRNRVSLPTLPMEIWERQVQRFPFLRAQFADAKVARPADGLRMSGRLQRLTTQAAGHNWAALPNTAGFIGPLHSTGIAHTLFGVKRLAHILQPDLSTTSRHRFLEDYSARTIDEIRLIDALVEGCYAALPSFPLWCDWCMLYFAAVTSMEQTADGSGEAFLRATDKDFRRVVLDARSQLQLAIEEGRSESACRRFRDWLRITIAPWNHVGLLDDRCEGMYAKTAAPG</sequence>
<organism evidence="3 4">
    <name type="scientific">Fuerstiella marisgermanici</name>
    <dbReference type="NCBI Taxonomy" id="1891926"/>
    <lineage>
        <taxon>Bacteria</taxon>
        <taxon>Pseudomonadati</taxon>
        <taxon>Planctomycetota</taxon>
        <taxon>Planctomycetia</taxon>
        <taxon>Planctomycetales</taxon>
        <taxon>Planctomycetaceae</taxon>
        <taxon>Fuerstiella</taxon>
    </lineage>
</organism>
<dbReference type="Pfam" id="PF04820">
    <property type="entry name" value="Trp_halogenase"/>
    <property type="match status" value="1"/>
</dbReference>
<dbReference type="InterPro" id="IPR036188">
    <property type="entry name" value="FAD/NAD-bd_sf"/>
</dbReference>
<evidence type="ECO:0000256" key="2">
    <source>
        <dbReference type="ARBA" id="ARBA00023033"/>
    </source>
</evidence>
<proteinExistence type="predicted"/>
<gene>
    <name evidence="3" type="ORF">Fuma_06477</name>
</gene>
<dbReference type="PANTHER" id="PTHR43747:SF5">
    <property type="entry name" value="FAD-BINDING DOMAIN-CONTAINING PROTEIN"/>
    <property type="match status" value="1"/>
</dbReference>
<evidence type="ECO:0000313" key="3">
    <source>
        <dbReference type="EMBL" id="APZ96803.1"/>
    </source>
</evidence>
<keyword evidence="1" id="KW-0560">Oxidoreductase</keyword>
<dbReference type="GO" id="GO:0004497">
    <property type="term" value="F:monooxygenase activity"/>
    <property type="evidence" value="ECO:0007669"/>
    <property type="project" value="UniProtKB-KW"/>
</dbReference>
<name>A0A1P8WRX3_9PLAN</name>
<dbReference type="OrthoDB" id="103324at2"/>
<dbReference type="Gene3D" id="3.50.50.60">
    <property type="entry name" value="FAD/NAD(P)-binding domain"/>
    <property type="match status" value="1"/>
</dbReference>
<keyword evidence="4" id="KW-1185">Reference proteome</keyword>
<dbReference type="STRING" id="1891926.Fuma_06477"/>
<reference evidence="3 4" key="1">
    <citation type="journal article" date="2016" name="Front. Microbiol.">
        <title>Fuerstia marisgermanicae gen. nov., sp. nov., an Unusual Member of the Phylum Planctomycetes from the German Wadden Sea.</title>
        <authorList>
            <person name="Kohn T."/>
            <person name="Heuer A."/>
            <person name="Jogler M."/>
            <person name="Vollmers J."/>
            <person name="Boedeker C."/>
            <person name="Bunk B."/>
            <person name="Rast P."/>
            <person name="Borchert D."/>
            <person name="Glockner I."/>
            <person name="Freese H.M."/>
            <person name="Klenk H.P."/>
            <person name="Overmann J."/>
            <person name="Kaster A.K."/>
            <person name="Rohde M."/>
            <person name="Wiegand S."/>
            <person name="Jogler C."/>
        </authorList>
    </citation>
    <scope>NUCLEOTIDE SEQUENCE [LARGE SCALE GENOMIC DNA]</scope>
    <source>
        <strain evidence="3 4">NH11</strain>
    </source>
</reference>
<dbReference type="PANTHER" id="PTHR43747">
    <property type="entry name" value="FAD-BINDING PROTEIN"/>
    <property type="match status" value="1"/>
</dbReference>
<dbReference type="InterPro" id="IPR050816">
    <property type="entry name" value="Flavin-dep_Halogenase_NPB"/>
</dbReference>
<accession>A0A1P8WRX3</accession>
<dbReference type="AlphaFoldDB" id="A0A1P8WRX3"/>
<evidence type="ECO:0000313" key="4">
    <source>
        <dbReference type="Proteomes" id="UP000187735"/>
    </source>
</evidence>
<dbReference type="InterPro" id="IPR006905">
    <property type="entry name" value="Flavin_halogenase"/>
</dbReference>
<evidence type="ECO:0000256" key="1">
    <source>
        <dbReference type="ARBA" id="ARBA00023002"/>
    </source>
</evidence>
<dbReference type="Proteomes" id="UP000187735">
    <property type="component" value="Chromosome"/>
</dbReference>
<dbReference type="EMBL" id="CP017641">
    <property type="protein sequence ID" value="APZ96803.1"/>
    <property type="molecule type" value="Genomic_DNA"/>
</dbReference>
<dbReference type="SUPFAM" id="SSF51905">
    <property type="entry name" value="FAD/NAD(P)-binding domain"/>
    <property type="match status" value="1"/>
</dbReference>